<accession>A0A6A6JD19</accession>
<evidence type="ECO:0000256" key="1">
    <source>
        <dbReference type="SAM" id="MobiDB-lite"/>
    </source>
</evidence>
<feature type="compositionally biased region" description="Basic and acidic residues" evidence="1">
    <location>
        <begin position="371"/>
        <end position="393"/>
    </location>
</feature>
<dbReference type="EMBL" id="ML986505">
    <property type="protein sequence ID" value="KAF2274073.1"/>
    <property type="molecule type" value="Genomic_DNA"/>
</dbReference>
<dbReference type="Proteomes" id="UP000800097">
    <property type="component" value="Unassembled WGS sequence"/>
</dbReference>
<dbReference type="RefSeq" id="XP_033651612.1">
    <property type="nucleotide sequence ID" value="XM_033793157.1"/>
</dbReference>
<feature type="region of interest" description="Disordered" evidence="1">
    <location>
        <begin position="1"/>
        <end position="25"/>
    </location>
</feature>
<sequence>MATTRERLGSINKHSREFLSPASQTIPHALGRPSVLATPHVVAPPGMNAMLRAAPVLISTSADTAPASATYRAITTPKRTATLSAQPWSEPIKLSTTASSSKITSQAKEVLRVLPAGPQTPQQMATHITLPTGSRTQSLSFTMSNLGATSTFRESSSAVKSLREGEPRQKPVPFTQVESLTHKRGNTTLTSTSKAANSLYTGHITRLTLNIPPARQMSTCSWSPGRQPAHLVPMSKCPASPSGRRPTQREQLKHFLQIGNAKHCWCWIHLTIDSKPPMTTEDVQEELKPEPHLPPAALPGSKFRNVVCQRVDSPSLESFALTLTPLGSDFLDLGIQEVYHASNDVTALLPDEFDGDSEWIIDTPTEPSCGSERHIQDERAQYRSSPPKEGRYPKNETFVAAMNTLEDTAPHSSTAIDAGGTVPWTERPIAQAWNTRN</sequence>
<dbReference type="AlphaFoldDB" id="A0A6A6JD19"/>
<name>A0A6A6JD19_WESOR</name>
<reference evidence="2" key="1">
    <citation type="journal article" date="2020" name="Stud. Mycol.">
        <title>101 Dothideomycetes genomes: a test case for predicting lifestyles and emergence of pathogens.</title>
        <authorList>
            <person name="Haridas S."/>
            <person name="Albert R."/>
            <person name="Binder M."/>
            <person name="Bloem J."/>
            <person name="Labutti K."/>
            <person name="Salamov A."/>
            <person name="Andreopoulos B."/>
            <person name="Baker S."/>
            <person name="Barry K."/>
            <person name="Bills G."/>
            <person name="Bluhm B."/>
            <person name="Cannon C."/>
            <person name="Castanera R."/>
            <person name="Culley D."/>
            <person name="Daum C."/>
            <person name="Ezra D."/>
            <person name="Gonzalez J."/>
            <person name="Henrissat B."/>
            <person name="Kuo A."/>
            <person name="Liang C."/>
            <person name="Lipzen A."/>
            <person name="Lutzoni F."/>
            <person name="Magnuson J."/>
            <person name="Mondo S."/>
            <person name="Nolan M."/>
            <person name="Ohm R."/>
            <person name="Pangilinan J."/>
            <person name="Park H.-J."/>
            <person name="Ramirez L."/>
            <person name="Alfaro M."/>
            <person name="Sun H."/>
            <person name="Tritt A."/>
            <person name="Yoshinaga Y."/>
            <person name="Zwiers L.-H."/>
            <person name="Turgeon B."/>
            <person name="Goodwin S."/>
            <person name="Spatafora J."/>
            <person name="Crous P."/>
            <person name="Grigoriev I."/>
        </authorList>
    </citation>
    <scope>NUCLEOTIDE SEQUENCE</scope>
    <source>
        <strain evidence="2">CBS 379.55</strain>
    </source>
</reference>
<dbReference type="GeneID" id="54546332"/>
<evidence type="ECO:0000313" key="2">
    <source>
        <dbReference type="EMBL" id="KAF2274073.1"/>
    </source>
</evidence>
<evidence type="ECO:0000313" key="3">
    <source>
        <dbReference type="Proteomes" id="UP000800097"/>
    </source>
</evidence>
<gene>
    <name evidence="2" type="ORF">EI97DRAFT_135273</name>
</gene>
<keyword evidence="3" id="KW-1185">Reference proteome</keyword>
<organism evidence="2 3">
    <name type="scientific">Westerdykella ornata</name>
    <dbReference type="NCBI Taxonomy" id="318751"/>
    <lineage>
        <taxon>Eukaryota</taxon>
        <taxon>Fungi</taxon>
        <taxon>Dikarya</taxon>
        <taxon>Ascomycota</taxon>
        <taxon>Pezizomycotina</taxon>
        <taxon>Dothideomycetes</taxon>
        <taxon>Pleosporomycetidae</taxon>
        <taxon>Pleosporales</taxon>
        <taxon>Sporormiaceae</taxon>
        <taxon>Westerdykella</taxon>
    </lineage>
</organism>
<protein>
    <submittedName>
        <fullName evidence="2">Uncharacterized protein</fullName>
    </submittedName>
</protein>
<proteinExistence type="predicted"/>
<feature type="region of interest" description="Disordered" evidence="1">
    <location>
        <begin position="365"/>
        <end position="393"/>
    </location>
</feature>